<name>A0A2D3V6V3_9PEZI</name>
<evidence type="ECO:0000256" key="1">
    <source>
        <dbReference type="SAM" id="MobiDB-lite"/>
    </source>
</evidence>
<accession>A0A2D3V6V3</accession>
<organism evidence="2 3">
    <name type="scientific">Ramularia collo-cygni</name>
    <dbReference type="NCBI Taxonomy" id="112498"/>
    <lineage>
        <taxon>Eukaryota</taxon>
        <taxon>Fungi</taxon>
        <taxon>Dikarya</taxon>
        <taxon>Ascomycota</taxon>
        <taxon>Pezizomycotina</taxon>
        <taxon>Dothideomycetes</taxon>
        <taxon>Dothideomycetidae</taxon>
        <taxon>Mycosphaerellales</taxon>
        <taxon>Mycosphaerellaceae</taxon>
        <taxon>Ramularia</taxon>
    </lineage>
</organism>
<feature type="compositionally biased region" description="Basic residues" evidence="1">
    <location>
        <begin position="122"/>
        <end position="144"/>
    </location>
</feature>
<dbReference type="RefSeq" id="XP_023628059.1">
    <property type="nucleotide sequence ID" value="XM_023772291.1"/>
</dbReference>
<feature type="compositionally biased region" description="Polar residues" evidence="1">
    <location>
        <begin position="74"/>
        <end position="88"/>
    </location>
</feature>
<proteinExistence type="predicted"/>
<feature type="compositionally biased region" description="Polar residues" evidence="1">
    <location>
        <begin position="310"/>
        <end position="323"/>
    </location>
</feature>
<feature type="region of interest" description="Disordered" evidence="1">
    <location>
        <begin position="74"/>
        <end position="93"/>
    </location>
</feature>
<dbReference type="AlphaFoldDB" id="A0A2D3V6V3"/>
<dbReference type="GeneID" id="35602154"/>
<reference evidence="2 3" key="1">
    <citation type="submission" date="2016-03" db="EMBL/GenBank/DDBJ databases">
        <authorList>
            <person name="Ploux O."/>
        </authorList>
    </citation>
    <scope>NUCLEOTIDE SEQUENCE [LARGE SCALE GENOMIC DNA]</scope>
    <source>
        <strain evidence="2 3">URUG2</strain>
    </source>
</reference>
<dbReference type="Proteomes" id="UP000225277">
    <property type="component" value="Unassembled WGS sequence"/>
</dbReference>
<evidence type="ECO:0000313" key="2">
    <source>
        <dbReference type="EMBL" id="CZT21170.1"/>
    </source>
</evidence>
<dbReference type="EMBL" id="FJUY01000010">
    <property type="protein sequence ID" value="CZT21170.1"/>
    <property type="molecule type" value="Genomic_DNA"/>
</dbReference>
<gene>
    <name evidence="2" type="ORF">RCC_07031</name>
</gene>
<evidence type="ECO:0000313" key="3">
    <source>
        <dbReference type="Proteomes" id="UP000225277"/>
    </source>
</evidence>
<feature type="region of interest" description="Disordered" evidence="1">
    <location>
        <begin position="122"/>
        <end position="147"/>
    </location>
</feature>
<sequence>MGADGRLASGVRFQEERLGEESGLNLAQLYEKHLWIDEDKLFSLEPIFGGSTAYGKSTAHGSWWIYQVRARANPRNSGPTSDHSQPSRSAMPALTSRKRCLAILNWRLLSFRSTRLIWRPRPRSRRSGLPRRKSRKMNSQRRKQLPSSPETLTLIWMLILRTRSVPNQRACRWTTRTTSWTWVSTLGPSESSLSAIPGLLASRSRCSSLTAPGLTVASTQTVYSAAPRPSASTSVPTTTPCAARRHFQTRQSSRISVTTSNSCGSIWTSTHRAWTSTRELPADHTSSVFRERRSTSDVRCTTTGRTGRTHQAQQSMACMTSSS</sequence>
<keyword evidence="3" id="KW-1185">Reference proteome</keyword>
<feature type="region of interest" description="Disordered" evidence="1">
    <location>
        <begin position="281"/>
        <end position="323"/>
    </location>
</feature>
<protein>
    <submittedName>
        <fullName evidence="2">Uncharacterized protein</fullName>
    </submittedName>
</protein>